<evidence type="ECO:0000256" key="1">
    <source>
        <dbReference type="SAM" id="Phobius"/>
    </source>
</evidence>
<dbReference type="KEGG" id="plue:EWM63_30420"/>
<feature type="transmembrane region" description="Helical" evidence="1">
    <location>
        <begin position="31"/>
        <end position="54"/>
    </location>
</feature>
<proteinExistence type="predicted"/>
<dbReference type="PROSITE" id="PS51257">
    <property type="entry name" value="PROKAR_LIPOPROTEIN"/>
    <property type="match status" value="1"/>
</dbReference>
<dbReference type="EMBL" id="CP035913">
    <property type="protein sequence ID" value="QBE66753.1"/>
    <property type="molecule type" value="Genomic_DNA"/>
</dbReference>
<organism evidence="2 3">
    <name type="scientific">Pseudoduganella lutea</name>
    <dbReference type="NCBI Taxonomy" id="321985"/>
    <lineage>
        <taxon>Bacteria</taxon>
        <taxon>Pseudomonadati</taxon>
        <taxon>Pseudomonadota</taxon>
        <taxon>Betaproteobacteria</taxon>
        <taxon>Burkholderiales</taxon>
        <taxon>Oxalobacteraceae</taxon>
        <taxon>Telluria group</taxon>
        <taxon>Pseudoduganella</taxon>
    </lineage>
</organism>
<gene>
    <name evidence="2" type="ORF">EWM63_30420</name>
</gene>
<keyword evidence="3" id="KW-1185">Reference proteome</keyword>
<evidence type="ECO:0000313" key="2">
    <source>
        <dbReference type="EMBL" id="QBE66753.1"/>
    </source>
</evidence>
<reference evidence="2 3" key="1">
    <citation type="submission" date="2019-02" db="EMBL/GenBank/DDBJ databases">
        <title>Draft Genome Sequences of Six Type Strains of the Genus Massilia.</title>
        <authorList>
            <person name="Miess H."/>
            <person name="Frediansyhah A."/>
            <person name="Gross H."/>
        </authorList>
    </citation>
    <scope>NUCLEOTIDE SEQUENCE [LARGE SCALE GENOMIC DNA]</scope>
    <source>
        <strain evidence="2 3">DSM 17473</strain>
    </source>
</reference>
<evidence type="ECO:0000313" key="3">
    <source>
        <dbReference type="Proteomes" id="UP000290637"/>
    </source>
</evidence>
<name>A0A4V0Z4F4_9BURK</name>
<dbReference type="OrthoDB" id="7324894at2"/>
<dbReference type="RefSeq" id="WP_130189860.1">
    <property type="nucleotide sequence ID" value="NZ_CP035913.1"/>
</dbReference>
<accession>A0A4V0Z4F4</accession>
<keyword evidence="1" id="KW-1133">Transmembrane helix</keyword>
<keyword evidence="1" id="KW-0472">Membrane</keyword>
<dbReference type="AlphaFoldDB" id="A0A4V0Z4F4"/>
<protein>
    <submittedName>
        <fullName evidence="2">Uncharacterized protein</fullName>
    </submittedName>
</protein>
<keyword evidence="1" id="KW-0812">Transmembrane</keyword>
<dbReference type="Proteomes" id="UP000290637">
    <property type="component" value="Chromosome"/>
</dbReference>
<sequence>MNSPRRSSLHSATTTGGCAHRHYLRWMLGTLAGASVAVAGFVMLVDPYGLYALADIPGFNRIKPPVERYRNEIRLARADRFQPAIVIAGNSRMEVGIDPEGPHLAGRYAFNLALAGTSAEKAIGQLRHLAVRGHPPRRVIAGMEFVDALTARPVPAAAPVPAPPAEPAGWRAHAWRADTLYSFASLKDAIVTVAIQRQPQAAMATMRGFNPLLQYHQAAATEGYAALFSQRAAENTRKLAATAEGGLHAPAVHAQVAALIDAAAQADPGVAIDLVIYPYHAQLMALFEGAKLWPRFEAWKEILVDEAAAGRRRHPGARIAVHDFSGYGAIQCEAIPAPGSAAGTRWYWEAGHFKPALGDIVMARVLGAADDRLPAGFGFPLDRSTLGANRERIAAERAGCMARQADVFDAVARDVQRELARRAIQAPADRHAGLGPALLE</sequence>